<feature type="region of interest" description="Disordered" evidence="1">
    <location>
        <begin position="86"/>
        <end position="246"/>
    </location>
</feature>
<dbReference type="Proteomes" id="UP001213799">
    <property type="component" value="Unassembled WGS sequence"/>
</dbReference>
<feature type="compositionally biased region" description="Polar residues" evidence="1">
    <location>
        <begin position="107"/>
        <end position="120"/>
    </location>
</feature>
<name>A0AAD6DPS3_9EURO</name>
<feature type="compositionally biased region" description="Polar residues" evidence="1">
    <location>
        <begin position="155"/>
        <end position="165"/>
    </location>
</feature>
<feature type="region of interest" description="Disordered" evidence="1">
    <location>
        <begin position="335"/>
        <end position="354"/>
    </location>
</feature>
<accession>A0AAD6DPS3</accession>
<feature type="region of interest" description="Disordered" evidence="1">
    <location>
        <begin position="31"/>
        <end position="65"/>
    </location>
</feature>
<feature type="compositionally biased region" description="Basic residues" evidence="1">
    <location>
        <begin position="337"/>
        <end position="354"/>
    </location>
</feature>
<feature type="compositionally biased region" description="Low complexity" evidence="1">
    <location>
        <begin position="232"/>
        <end position="246"/>
    </location>
</feature>
<protein>
    <recommendedName>
        <fullName evidence="4">Myb-like domain-containing protein</fullName>
    </recommendedName>
</protein>
<evidence type="ECO:0000256" key="1">
    <source>
        <dbReference type="SAM" id="MobiDB-lite"/>
    </source>
</evidence>
<evidence type="ECO:0000313" key="3">
    <source>
        <dbReference type="Proteomes" id="UP001213799"/>
    </source>
</evidence>
<evidence type="ECO:0008006" key="4">
    <source>
        <dbReference type="Google" id="ProtNLM"/>
    </source>
</evidence>
<gene>
    <name evidence="2" type="ORF">N7537_012280</name>
</gene>
<organism evidence="2 3">
    <name type="scientific">Penicillium hordei</name>
    <dbReference type="NCBI Taxonomy" id="40994"/>
    <lineage>
        <taxon>Eukaryota</taxon>
        <taxon>Fungi</taxon>
        <taxon>Dikarya</taxon>
        <taxon>Ascomycota</taxon>
        <taxon>Pezizomycotina</taxon>
        <taxon>Eurotiomycetes</taxon>
        <taxon>Eurotiomycetidae</taxon>
        <taxon>Eurotiales</taxon>
        <taxon>Aspergillaceae</taxon>
        <taxon>Penicillium</taxon>
    </lineage>
</organism>
<dbReference type="RefSeq" id="XP_056748621.1">
    <property type="nucleotide sequence ID" value="XM_056903334.1"/>
</dbReference>
<keyword evidence="3" id="KW-1185">Reference proteome</keyword>
<proteinExistence type="predicted"/>
<sequence>MTKDIGPSVTTDIPAAYDILLDRGSSALAFSEPVPSTHSARTIPYPTGPNHLDPIPPDIRGDDLPANCVSSNLSVVGGFQQELAKRKLSTVEPSDSSDSRDYENDSEPSQTSNLGQNPCSRANKASERAEDPSTIEDTPATSRPSSPPTARSTSKCSRARTTLSSKPPVRYPSIAMKQGAARTSTRAAAAVCKKRLRSGRGTGDHQDENTPYDTAQPCQKRKKRRPSIRPLSDPSKSSVPISSHRSSAIQGLHGSAILTVESNTSLKPAYFFTFVPDPSPMLPPAHTAVIPPLKHTYTSDENALLVRLKEKEAISWSEITTHFLGRNMSSLQVHYSTKLRNKASSRSRKPRRGE</sequence>
<feature type="compositionally biased region" description="Low complexity" evidence="1">
    <location>
        <begin position="138"/>
        <end position="154"/>
    </location>
</feature>
<reference evidence="2" key="2">
    <citation type="submission" date="2023-01" db="EMBL/GenBank/DDBJ databases">
        <authorList>
            <person name="Petersen C."/>
        </authorList>
    </citation>
    <scope>NUCLEOTIDE SEQUENCE</scope>
    <source>
        <strain evidence="2">IBT 12815</strain>
    </source>
</reference>
<dbReference type="AlphaFoldDB" id="A0AAD6DPS3"/>
<feature type="compositionally biased region" description="Low complexity" evidence="1">
    <location>
        <begin position="180"/>
        <end position="190"/>
    </location>
</feature>
<evidence type="ECO:0000313" key="2">
    <source>
        <dbReference type="EMBL" id="KAJ5589602.1"/>
    </source>
</evidence>
<reference evidence="2" key="1">
    <citation type="journal article" date="2023" name="IMA Fungus">
        <title>Comparative genomic study of the Penicillium genus elucidates a diverse pangenome and 15 lateral gene transfer events.</title>
        <authorList>
            <person name="Petersen C."/>
            <person name="Sorensen T."/>
            <person name="Nielsen M.R."/>
            <person name="Sondergaard T.E."/>
            <person name="Sorensen J.L."/>
            <person name="Fitzpatrick D.A."/>
            <person name="Frisvad J.C."/>
            <person name="Nielsen K.L."/>
        </authorList>
    </citation>
    <scope>NUCLEOTIDE SEQUENCE</scope>
    <source>
        <strain evidence="2">IBT 12815</strain>
    </source>
</reference>
<dbReference type="GeneID" id="81593576"/>
<comment type="caution">
    <text evidence="2">The sequence shown here is derived from an EMBL/GenBank/DDBJ whole genome shotgun (WGS) entry which is preliminary data.</text>
</comment>
<dbReference type="EMBL" id="JAQJAE010000006">
    <property type="protein sequence ID" value="KAJ5589602.1"/>
    <property type="molecule type" value="Genomic_DNA"/>
</dbReference>